<dbReference type="Gene3D" id="3.40.50.2300">
    <property type="match status" value="1"/>
</dbReference>
<dbReference type="SUPFAM" id="SSF47413">
    <property type="entry name" value="lambda repressor-like DNA-binding domains"/>
    <property type="match status" value="1"/>
</dbReference>
<dbReference type="PROSITE" id="PS50932">
    <property type="entry name" value="HTH_LACI_2"/>
    <property type="match status" value="1"/>
</dbReference>
<dbReference type="InterPro" id="IPR001761">
    <property type="entry name" value="Peripla_BP/Lac1_sug-bd_dom"/>
</dbReference>
<dbReference type="PANTHER" id="PTHR30146:SF109">
    <property type="entry name" value="HTH-TYPE TRANSCRIPTIONAL REGULATOR GALS"/>
    <property type="match status" value="1"/>
</dbReference>
<dbReference type="InterPro" id="IPR000843">
    <property type="entry name" value="HTH_LacI"/>
</dbReference>
<dbReference type="SMART" id="SM00354">
    <property type="entry name" value="HTH_LACI"/>
    <property type="match status" value="1"/>
</dbReference>
<feature type="domain" description="HTH lacI-type" evidence="5">
    <location>
        <begin position="29"/>
        <end position="83"/>
    </location>
</feature>
<dbReference type="PANTHER" id="PTHR30146">
    <property type="entry name" value="LACI-RELATED TRANSCRIPTIONAL REPRESSOR"/>
    <property type="match status" value="1"/>
</dbReference>
<organism evidence="6 7">
    <name type="scientific">Micromonospora echinofusca</name>
    <dbReference type="NCBI Taxonomy" id="47858"/>
    <lineage>
        <taxon>Bacteria</taxon>
        <taxon>Bacillati</taxon>
        <taxon>Actinomycetota</taxon>
        <taxon>Actinomycetes</taxon>
        <taxon>Micromonosporales</taxon>
        <taxon>Micromonosporaceae</taxon>
        <taxon>Micromonospora</taxon>
    </lineage>
</organism>
<dbReference type="Pfam" id="PF00532">
    <property type="entry name" value="Peripla_BP_1"/>
    <property type="match status" value="1"/>
</dbReference>
<dbReference type="Gene3D" id="1.10.260.40">
    <property type="entry name" value="lambda repressor-like DNA-binding domains"/>
    <property type="match status" value="1"/>
</dbReference>
<feature type="region of interest" description="Disordered" evidence="4">
    <location>
        <begin position="1"/>
        <end position="25"/>
    </location>
</feature>
<dbReference type="RefSeq" id="WP_208815416.1">
    <property type="nucleotide sequence ID" value="NZ_WVUH01000195.1"/>
</dbReference>
<reference evidence="6 7" key="1">
    <citation type="submission" date="2019-12" db="EMBL/GenBank/DDBJ databases">
        <title>Whole genome sequencing of endophytic Actinobacterium Micromonospora sp. MPMI6T.</title>
        <authorList>
            <person name="Evv R."/>
            <person name="Podile A.R."/>
        </authorList>
    </citation>
    <scope>NUCLEOTIDE SEQUENCE [LARGE SCALE GENOMIC DNA]</scope>
    <source>
        <strain evidence="6 7">MPMI6</strain>
    </source>
</reference>
<keyword evidence="2 6" id="KW-0238">DNA-binding</keyword>
<feature type="non-terminal residue" evidence="6">
    <location>
        <position position="170"/>
    </location>
</feature>
<dbReference type="InterPro" id="IPR010982">
    <property type="entry name" value="Lambda_DNA-bd_dom_sf"/>
</dbReference>
<dbReference type="Proteomes" id="UP000823521">
    <property type="component" value="Unassembled WGS sequence"/>
</dbReference>
<dbReference type="InterPro" id="IPR028082">
    <property type="entry name" value="Peripla_BP_I"/>
</dbReference>
<evidence type="ECO:0000256" key="4">
    <source>
        <dbReference type="SAM" id="MobiDB-lite"/>
    </source>
</evidence>
<dbReference type="EMBL" id="WVUH01000195">
    <property type="protein sequence ID" value="MBO4208427.1"/>
    <property type="molecule type" value="Genomic_DNA"/>
</dbReference>
<dbReference type="Pfam" id="PF00356">
    <property type="entry name" value="LacI"/>
    <property type="match status" value="1"/>
</dbReference>
<evidence type="ECO:0000259" key="5">
    <source>
        <dbReference type="PROSITE" id="PS50932"/>
    </source>
</evidence>
<accession>A0ABS3VV68</accession>
<evidence type="ECO:0000313" key="6">
    <source>
        <dbReference type="EMBL" id="MBO4208427.1"/>
    </source>
</evidence>
<dbReference type="CDD" id="cd01392">
    <property type="entry name" value="HTH_LacI"/>
    <property type="match status" value="1"/>
</dbReference>
<proteinExistence type="predicted"/>
<evidence type="ECO:0000256" key="1">
    <source>
        <dbReference type="ARBA" id="ARBA00023015"/>
    </source>
</evidence>
<keyword evidence="3" id="KW-0804">Transcription</keyword>
<comment type="caution">
    <text evidence="6">The sequence shown here is derived from an EMBL/GenBank/DDBJ whole genome shotgun (WGS) entry which is preliminary data.</text>
</comment>
<evidence type="ECO:0000256" key="2">
    <source>
        <dbReference type="ARBA" id="ARBA00023125"/>
    </source>
</evidence>
<evidence type="ECO:0000313" key="7">
    <source>
        <dbReference type="Proteomes" id="UP000823521"/>
    </source>
</evidence>
<evidence type="ECO:0000256" key="3">
    <source>
        <dbReference type="ARBA" id="ARBA00023163"/>
    </source>
</evidence>
<dbReference type="GO" id="GO:0003677">
    <property type="term" value="F:DNA binding"/>
    <property type="evidence" value="ECO:0007669"/>
    <property type="project" value="UniProtKB-KW"/>
</dbReference>
<keyword evidence="1" id="KW-0805">Transcription regulation</keyword>
<protein>
    <submittedName>
        <fullName evidence="6">LacI family DNA-binding transcriptional regulator</fullName>
    </submittedName>
</protein>
<dbReference type="SUPFAM" id="SSF53822">
    <property type="entry name" value="Periplasmic binding protein-like I"/>
    <property type="match status" value="1"/>
</dbReference>
<name>A0ABS3VV68_MICEH</name>
<keyword evidence="7" id="KW-1185">Reference proteome</keyword>
<gene>
    <name evidence="6" type="ORF">GSF22_20790</name>
</gene>
<sequence length="170" mass="18255">MGRPKVNRQLSVPGDGDREPVGTSGEIPVTIRDVAARAGVALSSVSRVLSGHPDVSAAMRSRVESAAKDLGYEPDLLAQSLRRGSTRTVGFVLRDISNPLFANIARRCEQELRRAGYSMVLVNSDGLVEAESEHLALLRRRRVDGVIASLVSETSASTRRALVGLRVPVV</sequence>